<name>A0ABP0Z415_9ROSI</name>
<feature type="compositionally biased region" description="Pro residues" evidence="1">
    <location>
        <begin position="37"/>
        <end position="51"/>
    </location>
</feature>
<gene>
    <name evidence="2" type="ORF">CITCOLO1_LOCUS19906</name>
</gene>
<keyword evidence="3" id="KW-1185">Reference proteome</keyword>
<evidence type="ECO:0000256" key="1">
    <source>
        <dbReference type="SAM" id="MobiDB-lite"/>
    </source>
</evidence>
<evidence type="ECO:0000313" key="3">
    <source>
        <dbReference type="Proteomes" id="UP001642487"/>
    </source>
</evidence>
<feature type="region of interest" description="Disordered" evidence="1">
    <location>
        <begin position="34"/>
        <end position="109"/>
    </location>
</feature>
<protein>
    <submittedName>
        <fullName evidence="2">Uncharacterized protein</fullName>
    </submittedName>
</protein>
<sequence length="183" mass="20780">MAPLSFWASNSTMEGQQVLENLDSLWFFATVFSNRAPPLPSPPPPPPPPAVEKPTQNGFVKPPAEEIASPITEIEQNDVGDEKKIENGGGVGIKTEEKEEKRRKNRGRRCWSLEQRRKNVGEMDLSYAVKEICECWLFEEMRIGGGNQYQRKKKTKKMPPFEDSLAMKEHIKSWAYAVACTVR</sequence>
<proteinExistence type="predicted"/>
<reference evidence="2 3" key="1">
    <citation type="submission" date="2024-03" db="EMBL/GenBank/DDBJ databases">
        <authorList>
            <person name="Gkanogiannis A."/>
            <person name="Becerra Lopez-Lavalle L."/>
        </authorList>
    </citation>
    <scope>NUCLEOTIDE SEQUENCE [LARGE SCALE GENOMIC DNA]</scope>
</reference>
<dbReference type="PANTHER" id="PTHR33785:SF8">
    <property type="entry name" value="BZIP DOMAIN-CONTAINING PROTEIN"/>
    <property type="match status" value="1"/>
</dbReference>
<dbReference type="PANTHER" id="PTHR33785">
    <property type="entry name" value="OS06G0550800 PROTEIN"/>
    <property type="match status" value="1"/>
</dbReference>
<organism evidence="2 3">
    <name type="scientific">Citrullus colocynthis</name>
    <name type="common">colocynth</name>
    <dbReference type="NCBI Taxonomy" id="252529"/>
    <lineage>
        <taxon>Eukaryota</taxon>
        <taxon>Viridiplantae</taxon>
        <taxon>Streptophyta</taxon>
        <taxon>Embryophyta</taxon>
        <taxon>Tracheophyta</taxon>
        <taxon>Spermatophyta</taxon>
        <taxon>Magnoliopsida</taxon>
        <taxon>eudicotyledons</taxon>
        <taxon>Gunneridae</taxon>
        <taxon>Pentapetalae</taxon>
        <taxon>rosids</taxon>
        <taxon>fabids</taxon>
        <taxon>Cucurbitales</taxon>
        <taxon>Cucurbitaceae</taxon>
        <taxon>Benincaseae</taxon>
        <taxon>Citrullus</taxon>
    </lineage>
</organism>
<dbReference type="Proteomes" id="UP001642487">
    <property type="component" value="Chromosome 8"/>
</dbReference>
<accession>A0ABP0Z415</accession>
<evidence type="ECO:0000313" key="2">
    <source>
        <dbReference type="EMBL" id="CAK9327525.1"/>
    </source>
</evidence>
<dbReference type="EMBL" id="OZ021742">
    <property type="protein sequence ID" value="CAK9327525.1"/>
    <property type="molecule type" value="Genomic_DNA"/>
</dbReference>